<dbReference type="EMBL" id="CP021694">
    <property type="protein sequence ID" value="ARX36435.1"/>
    <property type="molecule type" value="Genomic_DNA"/>
</dbReference>
<organism evidence="1 2">
    <name type="scientific">Proteus mirabilis</name>
    <dbReference type="NCBI Taxonomy" id="584"/>
    <lineage>
        <taxon>Bacteria</taxon>
        <taxon>Pseudomonadati</taxon>
        <taxon>Pseudomonadota</taxon>
        <taxon>Gammaproteobacteria</taxon>
        <taxon>Enterobacterales</taxon>
        <taxon>Morganellaceae</taxon>
        <taxon>Proteus</taxon>
    </lineage>
</organism>
<name>A0AAJ4RGA8_PROMI</name>
<dbReference type="KEGG" id="pvl:AOB99_01715"/>
<proteinExistence type="predicted"/>
<sequence length="104" mass="11479">MVFTIWLLNYLSTGSNPIKTGDGVALRLIVDKVCIITICCICVFIKAQYIVIGSEIILSKTDLNQGIFATSGLERAWLNCKSEIKMAVINDCSFIENIKKAKCS</sequence>
<protein>
    <submittedName>
        <fullName evidence="1">Uncharacterized protein</fullName>
    </submittedName>
</protein>
<reference evidence="1 2" key="1">
    <citation type="submission" date="2017-05" db="EMBL/GenBank/DDBJ databases">
        <title>Whole genome sequencing of Proteus mirabilis AR_0155.</title>
        <authorList>
            <person name="Conlan S."/>
            <person name="Thomas P.J."/>
            <person name="Mullikin J."/>
            <person name="Frank K.M."/>
            <person name="Segre J.A."/>
        </authorList>
    </citation>
    <scope>NUCLEOTIDE SEQUENCE [LARGE SCALE GENOMIC DNA]</scope>
    <source>
        <strain evidence="1 2">AR_0155</strain>
    </source>
</reference>
<dbReference type="AlphaFoldDB" id="A0AAJ4RGA8"/>
<dbReference type="Proteomes" id="UP000195540">
    <property type="component" value="Chromosome"/>
</dbReference>
<gene>
    <name evidence="1" type="ORF">AM402_20610</name>
</gene>
<evidence type="ECO:0000313" key="1">
    <source>
        <dbReference type="EMBL" id="ARX36435.1"/>
    </source>
</evidence>
<accession>A0AAJ4RGA8</accession>
<evidence type="ECO:0000313" key="2">
    <source>
        <dbReference type="Proteomes" id="UP000195540"/>
    </source>
</evidence>